<dbReference type="GO" id="GO:0003677">
    <property type="term" value="F:DNA binding"/>
    <property type="evidence" value="ECO:0007669"/>
    <property type="project" value="UniProtKB-KW"/>
</dbReference>
<reference evidence="12" key="1">
    <citation type="submission" date="2021-01" db="EMBL/GenBank/DDBJ databases">
        <title>Genome sequence of strain Noviherbaspirillum sp. DKR-6.</title>
        <authorList>
            <person name="Chaudhary D.K."/>
        </authorList>
    </citation>
    <scope>NUCLEOTIDE SEQUENCE</scope>
    <source>
        <strain evidence="12">DKR-6</strain>
    </source>
</reference>
<name>A0A934SPC3_9BURK</name>
<dbReference type="Pfam" id="PF13411">
    <property type="entry name" value="MerR_1"/>
    <property type="match status" value="1"/>
</dbReference>
<dbReference type="NCBIfam" id="TIGR02051">
    <property type="entry name" value="MerR"/>
    <property type="match status" value="1"/>
</dbReference>
<evidence type="ECO:0000256" key="4">
    <source>
        <dbReference type="ARBA" id="ARBA00022723"/>
    </source>
</evidence>
<evidence type="ECO:0000256" key="8">
    <source>
        <dbReference type="ARBA" id="ARBA00023159"/>
    </source>
</evidence>
<dbReference type="AlphaFoldDB" id="A0A934SPC3"/>
<dbReference type="CDD" id="cd04783">
    <property type="entry name" value="HTH_MerR1"/>
    <property type="match status" value="1"/>
</dbReference>
<proteinExistence type="predicted"/>
<evidence type="ECO:0000256" key="3">
    <source>
        <dbReference type="ARBA" id="ARBA00022491"/>
    </source>
</evidence>
<dbReference type="PROSITE" id="PS00552">
    <property type="entry name" value="HTH_MERR_1"/>
    <property type="match status" value="1"/>
</dbReference>
<evidence type="ECO:0000313" key="12">
    <source>
        <dbReference type="EMBL" id="MBK4733010.1"/>
    </source>
</evidence>
<evidence type="ECO:0000256" key="5">
    <source>
        <dbReference type="ARBA" id="ARBA00022914"/>
    </source>
</evidence>
<keyword evidence="5" id="KW-0476">Mercury</keyword>
<dbReference type="GO" id="GO:0046689">
    <property type="term" value="P:response to mercury ion"/>
    <property type="evidence" value="ECO:0007669"/>
    <property type="project" value="UniProtKB-KW"/>
</dbReference>
<dbReference type="GO" id="GO:0003700">
    <property type="term" value="F:DNA-binding transcription factor activity"/>
    <property type="evidence" value="ECO:0007669"/>
    <property type="project" value="InterPro"/>
</dbReference>
<evidence type="ECO:0000256" key="1">
    <source>
        <dbReference type="ARBA" id="ARBA00017146"/>
    </source>
</evidence>
<evidence type="ECO:0000313" key="13">
    <source>
        <dbReference type="Proteomes" id="UP000622890"/>
    </source>
</evidence>
<dbReference type="InterPro" id="IPR000551">
    <property type="entry name" value="MerR-type_HTH_dom"/>
</dbReference>
<dbReference type="PANTHER" id="PTHR30204:SF69">
    <property type="entry name" value="MERR-FAMILY TRANSCRIPTIONAL REGULATOR"/>
    <property type="match status" value="1"/>
</dbReference>
<comment type="function">
    <text evidence="10">Mediates the mercuric-dependent induction of mercury resistance operon. In the absence of mercury MerR represses transcription by binding tightly to the mer operator region; when mercury is present the dimeric complex binds a single ion and becomes a potent transcriptional activator, while remaining bound to the mer site.</text>
</comment>
<dbReference type="PROSITE" id="PS50937">
    <property type="entry name" value="HTH_MERR_2"/>
    <property type="match status" value="1"/>
</dbReference>
<evidence type="ECO:0000256" key="10">
    <source>
        <dbReference type="ARBA" id="ARBA00024874"/>
    </source>
</evidence>
<keyword evidence="13" id="KW-1185">Reference proteome</keyword>
<keyword evidence="3" id="KW-0678">Repressor</keyword>
<keyword evidence="7" id="KW-0238">DNA-binding</keyword>
<dbReference type="InterPro" id="IPR011794">
    <property type="entry name" value="MerR"/>
</dbReference>
<dbReference type="InterPro" id="IPR047057">
    <property type="entry name" value="MerR_fam"/>
</dbReference>
<evidence type="ECO:0000259" key="11">
    <source>
        <dbReference type="PROSITE" id="PS50937"/>
    </source>
</evidence>
<accession>A0A934SPC3</accession>
<sequence length="136" mass="15520">MLTIGQIAKAANVNVETVRYYQRRGLLREPTKPLNGQRRYDDADVRCLRFIKRAQALGFRLDEIEHLLRLEGTDCCHDMHELAIDKLSLIEAKIADLLNMRQALTRLVQQCEHGEHQGACPIIQSLALGLDVDMLK</sequence>
<dbReference type="GO" id="GO:0045340">
    <property type="term" value="F:mercury ion binding"/>
    <property type="evidence" value="ECO:0007669"/>
    <property type="project" value="InterPro"/>
</dbReference>
<dbReference type="PANTHER" id="PTHR30204">
    <property type="entry name" value="REDOX-CYCLING DRUG-SENSING TRANSCRIPTIONAL ACTIVATOR SOXR"/>
    <property type="match status" value="1"/>
</dbReference>
<dbReference type="PRINTS" id="PR00040">
    <property type="entry name" value="HTHMERR"/>
</dbReference>
<organism evidence="12 13">
    <name type="scientific">Noviherbaspirillum pedocola</name>
    <dbReference type="NCBI Taxonomy" id="2801341"/>
    <lineage>
        <taxon>Bacteria</taxon>
        <taxon>Pseudomonadati</taxon>
        <taxon>Pseudomonadota</taxon>
        <taxon>Betaproteobacteria</taxon>
        <taxon>Burkholderiales</taxon>
        <taxon>Oxalobacteraceae</taxon>
        <taxon>Noviherbaspirillum</taxon>
    </lineage>
</organism>
<comment type="caution">
    <text evidence="12">The sequence shown here is derived from an EMBL/GenBank/DDBJ whole genome shotgun (WGS) entry which is preliminary data.</text>
</comment>
<feature type="domain" description="HTH merR-type" evidence="11">
    <location>
        <begin position="1"/>
        <end position="70"/>
    </location>
</feature>
<evidence type="ECO:0000256" key="7">
    <source>
        <dbReference type="ARBA" id="ARBA00023125"/>
    </source>
</evidence>
<gene>
    <name evidence="12" type="primary">merR</name>
    <name evidence="12" type="ORF">JJB74_00065</name>
</gene>
<keyword evidence="4" id="KW-0479">Metal-binding</keyword>
<evidence type="ECO:0000256" key="2">
    <source>
        <dbReference type="ARBA" id="ARBA00022466"/>
    </source>
</evidence>
<dbReference type="InterPro" id="IPR009061">
    <property type="entry name" value="DNA-bd_dom_put_sf"/>
</dbReference>
<dbReference type="Gene3D" id="1.10.1660.10">
    <property type="match status" value="1"/>
</dbReference>
<evidence type="ECO:0000256" key="9">
    <source>
        <dbReference type="ARBA" id="ARBA00023163"/>
    </source>
</evidence>
<protein>
    <recommendedName>
        <fullName evidence="1">Mercuric resistance operon regulatory protein</fullName>
    </recommendedName>
</protein>
<keyword evidence="2" id="KW-0475">Mercuric resistance</keyword>
<keyword evidence="6" id="KW-0805">Transcription regulation</keyword>
<dbReference type="SUPFAM" id="SSF46955">
    <property type="entry name" value="Putative DNA-binding domain"/>
    <property type="match status" value="1"/>
</dbReference>
<dbReference type="RefSeq" id="WP_200589429.1">
    <property type="nucleotide sequence ID" value="NZ_JAEPBG010000001.1"/>
</dbReference>
<dbReference type="SMART" id="SM00422">
    <property type="entry name" value="HTH_MERR"/>
    <property type="match status" value="1"/>
</dbReference>
<keyword evidence="8" id="KW-0010">Activator</keyword>
<evidence type="ECO:0000256" key="6">
    <source>
        <dbReference type="ARBA" id="ARBA00023015"/>
    </source>
</evidence>
<dbReference type="EMBL" id="JAEPBG010000001">
    <property type="protein sequence ID" value="MBK4733010.1"/>
    <property type="molecule type" value="Genomic_DNA"/>
</dbReference>
<keyword evidence="9" id="KW-0804">Transcription</keyword>
<dbReference type="Proteomes" id="UP000622890">
    <property type="component" value="Unassembled WGS sequence"/>
</dbReference>